<reference evidence="3" key="1">
    <citation type="submission" date="2022-03" db="EMBL/GenBank/DDBJ databases">
        <authorList>
            <person name="Woo C.Y."/>
        </authorList>
    </citation>
    <scope>NUCLEOTIDE SEQUENCE</scope>
    <source>
        <strain evidence="3">CYS-01</strain>
    </source>
</reference>
<feature type="chain" id="PRO_5045249481" description="Adhesin domain-containing protein" evidence="2">
    <location>
        <begin position="21"/>
        <end position="421"/>
    </location>
</feature>
<protein>
    <recommendedName>
        <fullName evidence="5">Adhesin domain-containing protein</fullName>
    </recommendedName>
</protein>
<proteinExistence type="predicted"/>
<evidence type="ECO:0000256" key="1">
    <source>
        <dbReference type="SAM" id="MobiDB-lite"/>
    </source>
</evidence>
<gene>
    <name evidence="3" type="ORF">MMF97_03135</name>
</gene>
<accession>A0ABS9ZSY2</accession>
<dbReference type="RefSeq" id="WP_243359076.1">
    <property type="nucleotide sequence ID" value="NZ_JALGBH010000001.1"/>
</dbReference>
<dbReference type="EMBL" id="JALGBH010000001">
    <property type="protein sequence ID" value="MCJ0741692.1"/>
    <property type="molecule type" value="Genomic_DNA"/>
</dbReference>
<comment type="caution">
    <text evidence="3">The sequence shown here is derived from an EMBL/GenBank/DDBJ whole genome shotgun (WGS) entry which is preliminary data.</text>
</comment>
<keyword evidence="4" id="KW-1185">Reference proteome</keyword>
<evidence type="ECO:0008006" key="5">
    <source>
        <dbReference type="Google" id="ProtNLM"/>
    </source>
</evidence>
<feature type="compositionally biased region" description="Polar residues" evidence="1">
    <location>
        <begin position="71"/>
        <end position="80"/>
    </location>
</feature>
<organism evidence="3 4">
    <name type="scientific">Pedobacter montanisoli</name>
    <dbReference type="NCBI Taxonomy" id="2923277"/>
    <lineage>
        <taxon>Bacteria</taxon>
        <taxon>Pseudomonadati</taxon>
        <taxon>Bacteroidota</taxon>
        <taxon>Sphingobacteriia</taxon>
        <taxon>Sphingobacteriales</taxon>
        <taxon>Sphingobacteriaceae</taxon>
        <taxon>Pedobacter</taxon>
    </lineage>
</organism>
<dbReference type="Proteomes" id="UP001165460">
    <property type="component" value="Unassembled WGS sequence"/>
</dbReference>
<feature type="region of interest" description="Disordered" evidence="1">
    <location>
        <begin position="23"/>
        <end position="89"/>
    </location>
</feature>
<evidence type="ECO:0000256" key="2">
    <source>
        <dbReference type="SAM" id="SignalP"/>
    </source>
</evidence>
<sequence>MRKKLFGLMALIIFSAQIKAQEAPEAPRVTKKERKIASAPVYAGTKNSESSSETYTSVSRIKTSNGDKVETVSTYSSSQDMQDEPQKTKTFSKSFSIDKNDDIELKNVYGGMVIKIWNKNEIKVDADIKAYADSEGEAQTLIDNVNIEASKNGNQVSFKTVINDRNNNMGRGRSNGRSWRREVKVMMTVYMPASNALTLSQQYGNVEMPDYNGATSIKVQYGNLVTGNLNSNNNYISIQYGKADLQNVNTGKFKFQYGGGVKIGNVDELELEAQYTSVDVKSVKKTANVKAQYGRGVTIGSIGGLSLTAQYTTVNVGKLNGIFTGKLQYGKLNIDEIEGASKTINVDAQYTTVNLGFAANFNGDFNVNTAYSGFSYGSNVSARKLNDDRNYSSRSDYEGKVNKGGASNISVKSQYGSVRFN</sequence>
<evidence type="ECO:0000313" key="4">
    <source>
        <dbReference type="Proteomes" id="UP001165460"/>
    </source>
</evidence>
<feature type="signal peptide" evidence="2">
    <location>
        <begin position="1"/>
        <end position="20"/>
    </location>
</feature>
<feature type="compositionally biased region" description="Low complexity" evidence="1">
    <location>
        <begin position="48"/>
        <end position="59"/>
    </location>
</feature>
<keyword evidence="2" id="KW-0732">Signal</keyword>
<name>A0ABS9ZSY2_9SPHI</name>
<evidence type="ECO:0000313" key="3">
    <source>
        <dbReference type="EMBL" id="MCJ0741692.1"/>
    </source>
</evidence>